<name>A0A0F9TD36_9ZZZZ</name>
<evidence type="ECO:0000256" key="1">
    <source>
        <dbReference type="SAM" id="Phobius"/>
    </source>
</evidence>
<keyword evidence="1" id="KW-0812">Transmembrane</keyword>
<feature type="transmembrane region" description="Helical" evidence="1">
    <location>
        <begin position="168"/>
        <end position="192"/>
    </location>
</feature>
<protein>
    <submittedName>
        <fullName evidence="2">Uncharacterized protein</fullName>
    </submittedName>
</protein>
<sequence>MKLSTSQLIVFSFFLLAIPLVIAADYRQSTVFATQTIRTNSTNCTTVTQIGHGTSKGLGYLTYTNSTIENSTLANQTIILRYGTTSSVTSNASSTTTSLDATSYSAKYVGICVRTGGVNATPTAGAAIYTTPTLSWTGGGAIDDDTLAGLPNIGSDVGGFLKNLAPGVGAFIIILGIFGAIAAIIFAIVGIVKHKITV</sequence>
<gene>
    <name evidence="2" type="ORF">LCGC14_0363200</name>
</gene>
<proteinExistence type="predicted"/>
<reference evidence="2" key="1">
    <citation type="journal article" date="2015" name="Nature">
        <title>Complex archaea that bridge the gap between prokaryotes and eukaryotes.</title>
        <authorList>
            <person name="Spang A."/>
            <person name="Saw J.H."/>
            <person name="Jorgensen S.L."/>
            <person name="Zaremba-Niedzwiedzka K."/>
            <person name="Martijn J."/>
            <person name="Lind A.E."/>
            <person name="van Eijk R."/>
            <person name="Schleper C."/>
            <person name="Guy L."/>
            <person name="Ettema T.J."/>
        </authorList>
    </citation>
    <scope>NUCLEOTIDE SEQUENCE</scope>
</reference>
<keyword evidence="1" id="KW-0472">Membrane</keyword>
<keyword evidence="1" id="KW-1133">Transmembrane helix</keyword>
<accession>A0A0F9TD36</accession>
<comment type="caution">
    <text evidence="2">The sequence shown here is derived from an EMBL/GenBank/DDBJ whole genome shotgun (WGS) entry which is preliminary data.</text>
</comment>
<dbReference type="AlphaFoldDB" id="A0A0F9TD36"/>
<dbReference type="EMBL" id="LAZR01000284">
    <property type="protein sequence ID" value="KKN77124.1"/>
    <property type="molecule type" value="Genomic_DNA"/>
</dbReference>
<organism evidence="2">
    <name type="scientific">marine sediment metagenome</name>
    <dbReference type="NCBI Taxonomy" id="412755"/>
    <lineage>
        <taxon>unclassified sequences</taxon>
        <taxon>metagenomes</taxon>
        <taxon>ecological metagenomes</taxon>
    </lineage>
</organism>
<evidence type="ECO:0000313" key="2">
    <source>
        <dbReference type="EMBL" id="KKN77124.1"/>
    </source>
</evidence>